<dbReference type="PANTHER" id="PTHR43289">
    <property type="entry name" value="MITOGEN-ACTIVATED PROTEIN KINASE KINASE KINASE 20-RELATED"/>
    <property type="match status" value="1"/>
</dbReference>
<dbReference type="PANTHER" id="PTHR43289:SF6">
    <property type="entry name" value="SERINE_THREONINE-PROTEIN KINASE NEKL-3"/>
    <property type="match status" value="1"/>
</dbReference>
<gene>
    <name evidence="7" type="ORF">HKW67_19330</name>
</gene>
<dbReference type="EMBL" id="CP053085">
    <property type="protein sequence ID" value="QJR37511.1"/>
    <property type="molecule type" value="Genomic_DNA"/>
</dbReference>
<dbReference type="KEGG" id="ggr:HKW67_19330"/>
<sequence>MIEKLPTGEWQRVEAVLGGALERTGSARRAFVDQACTGDEALRREVTSLLAAHDRTGAVDALAADIAPLAAGLRIGGTSPGDGEHDQEASTLVGRTITPYRIVSHLGHGGMGVVYEAFDARLQRPVALKFLSPHLTNDRHAQRRFETEARAAAALDHPNICTVSEIGTTDGGERFLVMPLYIGETLHERIARGPLAIPDAVEIAVQIARGLAKAHDAGIVHRDIKPSNLFITQDGVVKILDFGIAKLLDQAIVLSGGGLLGTPAYMSPEQVRGERIDAGTDVWAVGVVLYEMLTGARPFHARGAALLARITHAEPTPLPNFRTDLPDALVTLIQRALSKKRADRPSSMREIEGELLALGVLAEGTVEVEHTGANVGLATGARVVAAIVSALRAILRKSSARPRA</sequence>
<reference evidence="7 8" key="1">
    <citation type="submission" date="2020-05" db="EMBL/GenBank/DDBJ databases">
        <title>Complete genome sequence of Gemmatimonas greenlandica TET16.</title>
        <authorList>
            <person name="Zeng Y."/>
        </authorList>
    </citation>
    <scope>NUCLEOTIDE SEQUENCE [LARGE SCALE GENOMIC DNA]</scope>
    <source>
        <strain evidence="7 8">TET16</strain>
    </source>
</reference>
<accession>A0A6M4IZ55</accession>
<keyword evidence="7" id="KW-0723">Serine/threonine-protein kinase</keyword>
<evidence type="ECO:0000313" key="8">
    <source>
        <dbReference type="Proteomes" id="UP000500938"/>
    </source>
</evidence>
<dbReference type="Gene3D" id="1.10.510.10">
    <property type="entry name" value="Transferase(Phosphotransferase) domain 1"/>
    <property type="match status" value="1"/>
</dbReference>
<dbReference type="InterPro" id="IPR017441">
    <property type="entry name" value="Protein_kinase_ATP_BS"/>
</dbReference>
<dbReference type="SMART" id="SM00220">
    <property type="entry name" value="S_TKc"/>
    <property type="match status" value="1"/>
</dbReference>
<evidence type="ECO:0000259" key="6">
    <source>
        <dbReference type="PROSITE" id="PS50011"/>
    </source>
</evidence>
<evidence type="ECO:0000256" key="2">
    <source>
        <dbReference type="ARBA" id="ARBA00022741"/>
    </source>
</evidence>
<name>A0A6M4IZ55_9BACT</name>
<evidence type="ECO:0000256" key="4">
    <source>
        <dbReference type="ARBA" id="ARBA00022840"/>
    </source>
</evidence>
<dbReference type="Gene3D" id="3.30.200.20">
    <property type="entry name" value="Phosphorylase Kinase, domain 1"/>
    <property type="match status" value="1"/>
</dbReference>
<protein>
    <submittedName>
        <fullName evidence="7">Serine/threonine protein kinase</fullName>
    </submittedName>
</protein>
<keyword evidence="3 7" id="KW-0418">Kinase</keyword>
<keyword evidence="2 5" id="KW-0547">Nucleotide-binding</keyword>
<dbReference type="GO" id="GO:0004674">
    <property type="term" value="F:protein serine/threonine kinase activity"/>
    <property type="evidence" value="ECO:0007669"/>
    <property type="project" value="UniProtKB-KW"/>
</dbReference>
<organism evidence="7 8">
    <name type="scientific">Gemmatimonas groenlandica</name>
    <dbReference type="NCBI Taxonomy" id="2732249"/>
    <lineage>
        <taxon>Bacteria</taxon>
        <taxon>Pseudomonadati</taxon>
        <taxon>Gemmatimonadota</taxon>
        <taxon>Gemmatimonadia</taxon>
        <taxon>Gemmatimonadales</taxon>
        <taxon>Gemmatimonadaceae</taxon>
        <taxon>Gemmatimonas</taxon>
    </lineage>
</organism>
<dbReference type="AlphaFoldDB" id="A0A6M4IZ55"/>
<evidence type="ECO:0000256" key="3">
    <source>
        <dbReference type="ARBA" id="ARBA00022777"/>
    </source>
</evidence>
<dbReference type="InterPro" id="IPR008271">
    <property type="entry name" value="Ser/Thr_kinase_AS"/>
</dbReference>
<dbReference type="PROSITE" id="PS50011">
    <property type="entry name" value="PROTEIN_KINASE_DOM"/>
    <property type="match status" value="1"/>
</dbReference>
<dbReference type="CDD" id="cd14014">
    <property type="entry name" value="STKc_PknB_like"/>
    <property type="match status" value="1"/>
</dbReference>
<keyword evidence="4 5" id="KW-0067">ATP-binding</keyword>
<keyword evidence="8" id="KW-1185">Reference proteome</keyword>
<evidence type="ECO:0000313" key="7">
    <source>
        <dbReference type="EMBL" id="QJR37511.1"/>
    </source>
</evidence>
<feature type="domain" description="Protein kinase" evidence="6">
    <location>
        <begin position="100"/>
        <end position="356"/>
    </location>
</feature>
<evidence type="ECO:0000256" key="5">
    <source>
        <dbReference type="PROSITE-ProRule" id="PRU10141"/>
    </source>
</evidence>
<dbReference type="Proteomes" id="UP000500938">
    <property type="component" value="Chromosome"/>
</dbReference>
<feature type="binding site" evidence="5">
    <location>
        <position position="129"/>
    </location>
    <ligand>
        <name>ATP</name>
        <dbReference type="ChEBI" id="CHEBI:30616"/>
    </ligand>
</feature>
<dbReference type="SUPFAM" id="SSF56112">
    <property type="entry name" value="Protein kinase-like (PK-like)"/>
    <property type="match status" value="1"/>
</dbReference>
<dbReference type="GO" id="GO:0005524">
    <property type="term" value="F:ATP binding"/>
    <property type="evidence" value="ECO:0007669"/>
    <property type="project" value="UniProtKB-UniRule"/>
</dbReference>
<dbReference type="InterPro" id="IPR000719">
    <property type="entry name" value="Prot_kinase_dom"/>
</dbReference>
<evidence type="ECO:0000256" key="1">
    <source>
        <dbReference type="ARBA" id="ARBA00022679"/>
    </source>
</evidence>
<dbReference type="PROSITE" id="PS00107">
    <property type="entry name" value="PROTEIN_KINASE_ATP"/>
    <property type="match status" value="1"/>
</dbReference>
<keyword evidence="1" id="KW-0808">Transferase</keyword>
<proteinExistence type="predicted"/>
<dbReference type="RefSeq" id="WP_171226946.1">
    <property type="nucleotide sequence ID" value="NZ_CP053085.1"/>
</dbReference>
<dbReference type="InterPro" id="IPR011009">
    <property type="entry name" value="Kinase-like_dom_sf"/>
</dbReference>
<dbReference type="PROSITE" id="PS00108">
    <property type="entry name" value="PROTEIN_KINASE_ST"/>
    <property type="match status" value="1"/>
</dbReference>
<dbReference type="Pfam" id="PF00069">
    <property type="entry name" value="Pkinase"/>
    <property type="match status" value="1"/>
</dbReference>